<proteinExistence type="predicted"/>
<name>A0A0F9ANM9_9ZZZZ</name>
<dbReference type="AlphaFoldDB" id="A0A0F9ANM9"/>
<protein>
    <submittedName>
        <fullName evidence="1">Uncharacterized protein</fullName>
    </submittedName>
</protein>
<comment type="caution">
    <text evidence="1">The sequence shown here is derived from an EMBL/GenBank/DDBJ whole genome shotgun (WGS) entry which is preliminary data.</text>
</comment>
<evidence type="ECO:0000313" key="1">
    <source>
        <dbReference type="EMBL" id="KKK73831.1"/>
    </source>
</evidence>
<organism evidence="1">
    <name type="scientific">marine sediment metagenome</name>
    <dbReference type="NCBI Taxonomy" id="412755"/>
    <lineage>
        <taxon>unclassified sequences</taxon>
        <taxon>metagenomes</taxon>
        <taxon>ecological metagenomes</taxon>
    </lineage>
</organism>
<feature type="non-terminal residue" evidence="1">
    <location>
        <position position="167"/>
    </location>
</feature>
<accession>A0A0F9ANM9</accession>
<gene>
    <name evidence="1" type="ORF">LCGC14_2889850</name>
</gene>
<sequence length="167" mass="18520">MSPRPVVGFDLDGVLSNFIGPYQIISSLLQDVGVAHARDLSDQEGEGILRAALNPILAATLHDPTDYYGDLPADVFDKTFGFIERFDIAFWSHLPSLVSNDDRLHMVGLSAYYDMHYITSRRGNRSLVQEATFQWLQNNGLPIEGLDRIHVVGAKGQTAYAMGMSTF</sequence>
<dbReference type="EMBL" id="LAZR01056609">
    <property type="protein sequence ID" value="KKK73831.1"/>
    <property type="molecule type" value="Genomic_DNA"/>
</dbReference>
<reference evidence="1" key="1">
    <citation type="journal article" date="2015" name="Nature">
        <title>Complex archaea that bridge the gap between prokaryotes and eukaryotes.</title>
        <authorList>
            <person name="Spang A."/>
            <person name="Saw J.H."/>
            <person name="Jorgensen S.L."/>
            <person name="Zaremba-Niedzwiedzka K."/>
            <person name="Martijn J."/>
            <person name="Lind A.E."/>
            <person name="van Eijk R."/>
            <person name="Schleper C."/>
            <person name="Guy L."/>
            <person name="Ettema T.J."/>
        </authorList>
    </citation>
    <scope>NUCLEOTIDE SEQUENCE</scope>
</reference>